<comment type="caution">
    <text evidence="2">The sequence shown here is derived from an EMBL/GenBank/DDBJ whole genome shotgun (WGS) entry which is preliminary data.</text>
</comment>
<reference evidence="2 3" key="1">
    <citation type="journal article" date="2017" name="Front. Microbiol.">
        <title>Comparative Genomic Analysis of the Class Epsilonproteobacteria and Proposed Reclassification to Epsilonbacteraeota (phyl. nov.).</title>
        <authorList>
            <person name="Waite D.W."/>
            <person name="Vanwonterghem I."/>
            <person name="Rinke C."/>
            <person name="Parks D.H."/>
            <person name="Zhang Y."/>
            <person name="Takai K."/>
            <person name="Sievert S.M."/>
            <person name="Simon J."/>
            <person name="Campbell B.J."/>
            <person name="Hanson T.E."/>
            <person name="Woyke T."/>
            <person name="Klotz M.G."/>
            <person name="Hugenholtz P."/>
        </authorList>
    </citation>
    <scope>NUCLEOTIDE SEQUENCE [LARGE SCALE GENOMIC DNA]</scope>
    <source>
        <strain evidence="2">UBA11420</strain>
    </source>
</reference>
<dbReference type="EMBL" id="DLUG01000178">
    <property type="protein sequence ID" value="DAB36086.1"/>
    <property type="molecule type" value="Genomic_DNA"/>
</dbReference>
<proteinExistence type="predicted"/>
<protein>
    <submittedName>
        <fullName evidence="2">Uncharacterized protein</fullName>
    </submittedName>
</protein>
<evidence type="ECO:0000313" key="2">
    <source>
        <dbReference type="EMBL" id="DAB36086.1"/>
    </source>
</evidence>
<organism evidence="2 3">
    <name type="scientific">Sulfurospirillum cavolei</name>
    <dbReference type="NCBI Taxonomy" id="366522"/>
    <lineage>
        <taxon>Bacteria</taxon>
        <taxon>Pseudomonadati</taxon>
        <taxon>Campylobacterota</taxon>
        <taxon>Epsilonproteobacteria</taxon>
        <taxon>Campylobacterales</taxon>
        <taxon>Sulfurospirillaceae</taxon>
        <taxon>Sulfurospirillum</taxon>
    </lineage>
</organism>
<evidence type="ECO:0000256" key="1">
    <source>
        <dbReference type="SAM" id="Phobius"/>
    </source>
</evidence>
<evidence type="ECO:0000313" key="3">
    <source>
        <dbReference type="Proteomes" id="UP000231638"/>
    </source>
</evidence>
<dbReference type="Proteomes" id="UP000231638">
    <property type="component" value="Unassembled WGS sequence"/>
</dbReference>
<name>A0A2D3WCS5_9BACT</name>
<dbReference type="AlphaFoldDB" id="A0A2D3WCS5"/>
<feature type="transmembrane region" description="Helical" evidence="1">
    <location>
        <begin position="20"/>
        <end position="43"/>
    </location>
</feature>
<accession>A0A2D3WCS5</accession>
<keyword evidence="1" id="KW-0472">Membrane</keyword>
<keyword evidence="1" id="KW-1133">Transmembrane helix</keyword>
<gene>
    <name evidence="2" type="ORF">CFH80_06740</name>
</gene>
<sequence length="75" mass="8872">MDENNPYPTNRTTAETKQSPAIKTILVCIDLNIIVRFFFVVICYETILDENRFKFNVHVTILLFVEFFFQKSFST</sequence>
<keyword evidence="1" id="KW-0812">Transmembrane</keyword>